<feature type="transmembrane region" description="Helical" evidence="7">
    <location>
        <begin position="209"/>
        <end position="231"/>
    </location>
</feature>
<evidence type="ECO:0000256" key="1">
    <source>
        <dbReference type="ARBA" id="ARBA00004141"/>
    </source>
</evidence>
<dbReference type="Gene3D" id="3.40.50.300">
    <property type="entry name" value="P-loop containing nucleotide triphosphate hydrolases"/>
    <property type="match status" value="1"/>
</dbReference>
<keyword evidence="3 7" id="KW-0812">Transmembrane</keyword>
<comment type="caution">
    <text evidence="9">The sequence shown here is derived from an EMBL/GenBank/DDBJ whole genome shotgun (WGS) entry which is preliminary data.</text>
</comment>
<dbReference type="InterPro" id="IPR007033">
    <property type="entry name" value="GORAB"/>
</dbReference>
<dbReference type="Pfam" id="PF04949">
    <property type="entry name" value="Transcrip_act"/>
    <property type="match status" value="1"/>
</dbReference>
<evidence type="ECO:0000256" key="7">
    <source>
        <dbReference type="SAM" id="Phobius"/>
    </source>
</evidence>
<feature type="transmembrane region" description="Helical" evidence="7">
    <location>
        <begin position="243"/>
        <end position="266"/>
    </location>
</feature>
<dbReference type="PANTHER" id="PTHR19241">
    <property type="entry name" value="ATP-BINDING CASSETTE TRANSPORTER"/>
    <property type="match status" value="1"/>
</dbReference>
<evidence type="ECO:0000256" key="6">
    <source>
        <dbReference type="SAM" id="Coils"/>
    </source>
</evidence>
<dbReference type="GO" id="GO:0140359">
    <property type="term" value="F:ABC-type transporter activity"/>
    <property type="evidence" value="ECO:0007669"/>
    <property type="project" value="InterPro"/>
</dbReference>
<dbReference type="EMBL" id="JAAGAX010000010">
    <property type="protein sequence ID" value="KAF2300773.1"/>
    <property type="molecule type" value="Genomic_DNA"/>
</dbReference>
<dbReference type="Pfam" id="PF01061">
    <property type="entry name" value="ABC2_membrane"/>
    <property type="match status" value="1"/>
</dbReference>
<evidence type="ECO:0000313" key="9">
    <source>
        <dbReference type="EMBL" id="KAF2300773.1"/>
    </source>
</evidence>
<dbReference type="AlphaFoldDB" id="A0A6A6LKY6"/>
<proteinExistence type="predicted"/>
<keyword evidence="4 7" id="KW-1133">Transmembrane helix</keyword>
<feature type="domain" description="ABC-2 type transporter transmembrane" evidence="8">
    <location>
        <begin position="146"/>
        <end position="297"/>
    </location>
</feature>
<keyword evidence="10" id="KW-1185">Reference proteome</keyword>
<feature type="transmembrane region" description="Helical" evidence="7">
    <location>
        <begin position="176"/>
        <end position="197"/>
    </location>
</feature>
<evidence type="ECO:0000256" key="3">
    <source>
        <dbReference type="ARBA" id="ARBA00022692"/>
    </source>
</evidence>
<keyword evidence="5 7" id="KW-0472">Membrane</keyword>
<dbReference type="InterPro" id="IPR013525">
    <property type="entry name" value="ABC2_TM"/>
</dbReference>
<name>A0A6A6LKY6_HEVBR</name>
<evidence type="ECO:0000256" key="5">
    <source>
        <dbReference type="ARBA" id="ARBA00023136"/>
    </source>
</evidence>
<evidence type="ECO:0000256" key="4">
    <source>
        <dbReference type="ARBA" id="ARBA00022989"/>
    </source>
</evidence>
<reference evidence="9 10" key="1">
    <citation type="journal article" date="2020" name="Mol. Plant">
        <title>The Chromosome-Based Rubber Tree Genome Provides New Insights into Spurge Genome Evolution and Rubber Biosynthesis.</title>
        <authorList>
            <person name="Liu J."/>
            <person name="Shi C."/>
            <person name="Shi C.C."/>
            <person name="Li W."/>
            <person name="Zhang Q.J."/>
            <person name="Zhang Y."/>
            <person name="Li K."/>
            <person name="Lu H.F."/>
            <person name="Shi C."/>
            <person name="Zhu S.T."/>
            <person name="Xiao Z.Y."/>
            <person name="Nan H."/>
            <person name="Yue Y."/>
            <person name="Zhu X.G."/>
            <person name="Wu Y."/>
            <person name="Hong X.N."/>
            <person name="Fan G.Y."/>
            <person name="Tong Y."/>
            <person name="Zhang D."/>
            <person name="Mao C.L."/>
            <person name="Liu Y.L."/>
            <person name="Hao S.J."/>
            <person name="Liu W.Q."/>
            <person name="Lv M.Q."/>
            <person name="Zhang H.B."/>
            <person name="Liu Y."/>
            <person name="Hu-Tang G.R."/>
            <person name="Wang J.P."/>
            <person name="Wang J.H."/>
            <person name="Sun Y.H."/>
            <person name="Ni S.B."/>
            <person name="Chen W.B."/>
            <person name="Zhang X.C."/>
            <person name="Jiao Y.N."/>
            <person name="Eichler E.E."/>
            <person name="Li G.H."/>
            <person name="Liu X."/>
            <person name="Gao L.Z."/>
        </authorList>
    </citation>
    <scope>NUCLEOTIDE SEQUENCE [LARGE SCALE GENOMIC DNA]</scope>
    <source>
        <strain evidence="10">cv. GT1</strain>
        <tissue evidence="9">Leaf</tissue>
    </source>
</reference>
<organism evidence="9 10">
    <name type="scientific">Hevea brasiliensis</name>
    <name type="common">Para rubber tree</name>
    <name type="synonym">Siphonia brasiliensis</name>
    <dbReference type="NCBI Taxonomy" id="3981"/>
    <lineage>
        <taxon>Eukaryota</taxon>
        <taxon>Viridiplantae</taxon>
        <taxon>Streptophyta</taxon>
        <taxon>Embryophyta</taxon>
        <taxon>Tracheophyta</taxon>
        <taxon>Spermatophyta</taxon>
        <taxon>Magnoliopsida</taxon>
        <taxon>eudicotyledons</taxon>
        <taxon>Gunneridae</taxon>
        <taxon>Pentapetalae</taxon>
        <taxon>rosids</taxon>
        <taxon>fabids</taxon>
        <taxon>Malpighiales</taxon>
        <taxon>Euphorbiaceae</taxon>
        <taxon>Crotonoideae</taxon>
        <taxon>Micrandreae</taxon>
        <taxon>Hevea</taxon>
    </lineage>
</organism>
<evidence type="ECO:0000259" key="8">
    <source>
        <dbReference type="Pfam" id="PF01061"/>
    </source>
</evidence>
<protein>
    <recommendedName>
        <fullName evidence="8">ABC-2 type transporter transmembrane domain-containing protein</fullName>
    </recommendedName>
</protein>
<keyword evidence="6" id="KW-0175">Coiled coil</keyword>
<feature type="coiled-coil region" evidence="6">
    <location>
        <begin position="344"/>
        <end position="371"/>
    </location>
</feature>
<gene>
    <name evidence="9" type="ORF">GH714_015688</name>
</gene>
<feature type="transmembrane region" description="Helical" evidence="7">
    <location>
        <begin position="272"/>
        <end position="293"/>
    </location>
</feature>
<dbReference type="GO" id="GO:0005886">
    <property type="term" value="C:plasma membrane"/>
    <property type="evidence" value="ECO:0007669"/>
    <property type="project" value="UniProtKB-ARBA"/>
</dbReference>
<dbReference type="Proteomes" id="UP000467840">
    <property type="component" value="Chromosome 4"/>
</dbReference>
<keyword evidence="2" id="KW-0813">Transport</keyword>
<comment type="subcellular location">
    <subcellularLocation>
        <location evidence="1">Membrane</location>
        <topology evidence="1">Multi-pass membrane protein</topology>
    </subcellularLocation>
</comment>
<accession>A0A6A6LKY6</accession>
<dbReference type="SUPFAM" id="SSF52540">
    <property type="entry name" value="P-loop containing nucleoside triphosphate hydrolases"/>
    <property type="match status" value="1"/>
</dbReference>
<evidence type="ECO:0000256" key="2">
    <source>
        <dbReference type="ARBA" id="ARBA00022448"/>
    </source>
</evidence>
<sequence length="451" mass="51075">MDEPTSGLDARAAAVVMRTVRNTVDTGRTVVCTIHQPSIDIFEAFDELLLMKRGGQVIYAGPLSRHSHKLVEYFEAVPGTDLSVLLRGNQELIKELSTPPPGSKDLYFPTKYSKLYNTMPGLFLETILVILEDHNNSTVSASLCQLSLLFCLVLYSGVKETNCIQKQQDLMNLHGATYAALLFRGAANAITVTYVVAVERTVSLTQKSSWNVAIEAIYFSAKPLYILFFYTQLLGMIGKAEKFLYFAYFILMSFTYFSMDGMMAVAQTPVQQIAAIVMSFFLSLWNLSSGFIIPRPNPGVISTNEIPVKDDKEEDEEMSTSALGMFRAKEEEIERKKMEMKDKVQAQLGRVEEATKRLAEIREELEALTDPLRKEVSMVRKRIDTVNRELKPLGQTCQKKEREYKEAVEAFNEKNKEKAQLVSKLMELVGESERLRLKKLDELSKNIETFR</sequence>
<evidence type="ECO:0000313" key="10">
    <source>
        <dbReference type="Proteomes" id="UP000467840"/>
    </source>
</evidence>
<dbReference type="InterPro" id="IPR027417">
    <property type="entry name" value="P-loop_NTPase"/>
</dbReference>